<evidence type="ECO:0000256" key="5">
    <source>
        <dbReference type="SAM" id="MobiDB-lite"/>
    </source>
</evidence>
<dbReference type="InterPro" id="IPR048419">
    <property type="entry name" value="Topless_Znf"/>
</dbReference>
<evidence type="ECO:0000256" key="2">
    <source>
        <dbReference type="ARBA" id="ARBA00022737"/>
    </source>
</evidence>
<proteinExistence type="predicted"/>
<dbReference type="PANTHER" id="PTHR44083:SF43">
    <property type="entry name" value="TRANSDUCIN FAMILY PROTEIN_WD-40 REPEAT PROTEIN"/>
    <property type="match status" value="1"/>
</dbReference>
<dbReference type="InterPro" id="IPR006594">
    <property type="entry name" value="LisH"/>
</dbReference>
<protein>
    <recommendedName>
        <fullName evidence="6">CTLH domain-containing protein</fullName>
    </recommendedName>
</protein>
<feature type="domain" description="CTLH" evidence="6">
    <location>
        <begin position="34"/>
        <end position="92"/>
    </location>
</feature>
<dbReference type="Proteomes" id="UP001497480">
    <property type="component" value="Unassembled WGS sequence"/>
</dbReference>
<name>A0AAV1WIW0_LUPLU</name>
<dbReference type="InterPro" id="IPR054532">
    <property type="entry name" value="TPL_SMU1_LisH-like"/>
</dbReference>
<dbReference type="SMART" id="SM00667">
    <property type="entry name" value="LisH"/>
    <property type="match status" value="1"/>
</dbReference>
<keyword evidence="4" id="KW-0175">Coiled coil</keyword>
<dbReference type="PROSITE" id="PS50082">
    <property type="entry name" value="WD_REPEATS_2"/>
    <property type="match status" value="3"/>
</dbReference>
<feature type="repeat" description="WD" evidence="3">
    <location>
        <begin position="595"/>
        <end position="626"/>
    </location>
</feature>
<dbReference type="Pfam" id="PF00400">
    <property type="entry name" value="WD40"/>
    <property type="match status" value="3"/>
</dbReference>
<keyword evidence="8" id="KW-1185">Reference proteome</keyword>
<dbReference type="Gene3D" id="2.130.10.10">
    <property type="entry name" value="YVTN repeat-like/Quinoprotein amine dehydrogenase"/>
    <property type="match status" value="3"/>
</dbReference>
<evidence type="ECO:0000256" key="3">
    <source>
        <dbReference type="PROSITE-ProRule" id="PRU00221"/>
    </source>
</evidence>
<feature type="repeat" description="WD" evidence="3">
    <location>
        <begin position="914"/>
        <end position="955"/>
    </location>
</feature>
<evidence type="ECO:0000256" key="4">
    <source>
        <dbReference type="SAM" id="Coils"/>
    </source>
</evidence>
<feature type="coiled-coil region" evidence="4">
    <location>
        <begin position="1310"/>
        <end position="1386"/>
    </location>
</feature>
<dbReference type="PROSITE" id="PS50896">
    <property type="entry name" value="LISH"/>
    <property type="match status" value="1"/>
</dbReference>
<dbReference type="SMART" id="SM00320">
    <property type="entry name" value="WD40"/>
    <property type="match status" value="11"/>
</dbReference>
<dbReference type="Pfam" id="PF21359">
    <property type="entry name" value="zf_topless"/>
    <property type="match status" value="1"/>
</dbReference>
<dbReference type="PANTHER" id="PTHR44083">
    <property type="entry name" value="TOPLESS-RELATED PROTEIN 1-RELATED"/>
    <property type="match status" value="1"/>
</dbReference>
<evidence type="ECO:0000313" key="8">
    <source>
        <dbReference type="Proteomes" id="UP001497480"/>
    </source>
</evidence>
<evidence type="ECO:0000256" key="1">
    <source>
        <dbReference type="ARBA" id="ARBA00022574"/>
    </source>
</evidence>
<dbReference type="Pfam" id="PF17814">
    <property type="entry name" value="LisH_TPL"/>
    <property type="match status" value="1"/>
</dbReference>
<keyword evidence="2" id="KW-0677">Repeat</keyword>
<evidence type="ECO:0000313" key="7">
    <source>
        <dbReference type="EMBL" id="CAL0309274.1"/>
    </source>
</evidence>
<dbReference type="InterPro" id="IPR011047">
    <property type="entry name" value="Quinoprotein_ADH-like_sf"/>
</dbReference>
<sequence length="1500" mass="165792">MSSLSRELVFLILQFLDEEKFKDTVCKLEQESGFLFNVKHFEEKALAGEWDEVEKYLSGFTKVDDNRYSMKIFFEIRKQKYIEALDRRDKARAVEILVNDLKVFSTLNEDLYKEITHLLTLDNFRENEQLSKYGDTKSARNIMLIELKKLIEANPLFRDKLVFPSLSTSRLRTLINQSLNWQHQQCNNRLPNPDIKTLLSDHTCSPSNGARAATPVTFPVASVSKPSSYDPLGVHGGPFPQAPVPANVNALAGWMVNANPSSSVQSPFFAASPFPVPPSQVSALKHSRTPSNALGMMDYQNSDHEQQLMKRLRSAQSIDDVAYSAPTQQASSSLDDLPRTVVCTLQQGSAVISMDFHPSFHSLLAVGCRNGEVSLWEAGLRKRLTSKPFEILNISACSTLFQALTVKDLSMSVNRVSWSPDGNFIGVAFTKHLIHLYAYQALNDLQLHLEIDAHVGGVNDLAFSHLNKQLCIVTCGDDKLVKVWDLTGRKLFNFEGHEAPVYSVCPHQKDKTQFIFSTAFDGKIKAWLYDNMGSRVDYDAPGQWCTTMLYSSDGSRLFSCGTSKDRDYFLVEWNESEGTLKRTYSGFRKQFTGIVQFDTSKNRFLAVGEDNQIKFWDMDNVNVLTSTHAEGGLLSLPRLRFNKEGNLLAATTEDNGFKILANADGIKYLRAIEARSFESSKAPVETKVLGSSMATSINPLTNKVEHVDQSSPFRHAPMLNGVDSSTRSIDRKRSLDDLSDKSKAWELTEIVDPVQCRTVTLPDSMGSTNKVARLLYTNSGVGLLALGSKGIQRLWKWSRNELNPSGKATASVVPEHWQPPNGVLMTNDVPENSEAAVPCIALSKNDSYVMSACGRKISLFNMTTFKVMATFMSPPPTSTFLAFHPQDNNIVAIGMEDSTIHIYNVRVDEVKSKLKSHQKHITGLAFSAKLNILVSSGADAQIVFWNIDSWDEKKSLSVQLPAGNAPFGDTLVQFHIDQVNLLVCHELQLAIYDASRMEMVRQWVPHDGLSASLSSATYSCNSQLVYAAFKDGSIGVFDTDSLKLRCRIALSAYIHTSSNSQNVYPVVITAHPHEANQFAVGLSDGSIKVIEPIESEGKWGFKAPLDNAMQNVEWMNKMSDQKKRSLMLKRAAGKTKKDGASSKRQKVAPTAAPHGESSPRQTPKAPAVQTVQRGSPLSRHERLIDQELSQRAAVEEPSSSVLADVAHPAPGVEEMAAAEVVATPARVQEEVVGATNVVENRASRGGFPILSTPKAVDQVLLTPLAEEAFDKISLAALLQQIKGTATLVASIGKYLELDEVLKNRVEGAATKALQAQFEAEKRKAEDTEAQLAILAARVQTLEADKYRLAAQVQEFGNIVQLKDVVLRQLSEEVEALKVQVEGVDGEKVALQAQVQALGDENDVLLAQTQEVEVGKTALEVEKTTLLEEKGSLLTQNEELRNFGDEAALMAWESAQTQLSLAHPSMDWSWMRLDAYVEGDRLLAADENGEPIPLPFPGQQP</sequence>
<dbReference type="Pfam" id="PF21889">
    <property type="entry name" value="TPR1-like_2nd"/>
    <property type="match status" value="1"/>
</dbReference>
<organism evidence="7 8">
    <name type="scientific">Lupinus luteus</name>
    <name type="common">European yellow lupine</name>
    <dbReference type="NCBI Taxonomy" id="3873"/>
    <lineage>
        <taxon>Eukaryota</taxon>
        <taxon>Viridiplantae</taxon>
        <taxon>Streptophyta</taxon>
        <taxon>Embryophyta</taxon>
        <taxon>Tracheophyta</taxon>
        <taxon>Spermatophyta</taxon>
        <taxon>Magnoliopsida</taxon>
        <taxon>eudicotyledons</taxon>
        <taxon>Gunneridae</taxon>
        <taxon>Pentapetalae</taxon>
        <taxon>rosids</taxon>
        <taxon>fabids</taxon>
        <taxon>Fabales</taxon>
        <taxon>Fabaceae</taxon>
        <taxon>Papilionoideae</taxon>
        <taxon>50 kb inversion clade</taxon>
        <taxon>genistoids sensu lato</taxon>
        <taxon>core genistoids</taxon>
        <taxon>Genisteae</taxon>
        <taxon>Lupinus</taxon>
    </lineage>
</organism>
<dbReference type="InterPro" id="IPR054080">
    <property type="entry name" value="TPR1-like_2nd"/>
</dbReference>
<dbReference type="SUPFAM" id="SSF50998">
    <property type="entry name" value="Quinoprotein alcohol dehydrogenase-like"/>
    <property type="match status" value="1"/>
</dbReference>
<dbReference type="InterPro" id="IPR001680">
    <property type="entry name" value="WD40_rpt"/>
</dbReference>
<dbReference type="InterPro" id="IPR027728">
    <property type="entry name" value="Topless_fam"/>
</dbReference>
<comment type="caution">
    <text evidence="7">The sequence shown here is derived from an EMBL/GenBank/DDBJ whole genome shotgun (WGS) entry which is preliminary data.</text>
</comment>
<accession>A0AAV1WIW0</accession>
<dbReference type="PROSITE" id="PS50294">
    <property type="entry name" value="WD_REPEATS_REGION"/>
    <property type="match status" value="1"/>
</dbReference>
<gene>
    <name evidence="7" type="ORF">LLUT_LOCUS10334</name>
</gene>
<dbReference type="InterPro" id="IPR036322">
    <property type="entry name" value="WD40_repeat_dom_sf"/>
</dbReference>
<feature type="repeat" description="WD" evidence="3">
    <location>
        <begin position="451"/>
        <end position="486"/>
    </location>
</feature>
<feature type="region of interest" description="Disordered" evidence="5">
    <location>
        <begin position="1130"/>
        <end position="1179"/>
    </location>
</feature>
<dbReference type="SUPFAM" id="SSF50978">
    <property type="entry name" value="WD40 repeat-like"/>
    <property type="match status" value="2"/>
</dbReference>
<dbReference type="GO" id="GO:0006355">
    <property type="term" value="P:regulation of DNA-templated transcription"/>
    <property type="evidence" value="ECO:0007669"/>
    <property type="project" value="InterPro"/>
</dbReference>
<dbReference type="EMBL" id="CAXHTB010000007">
    <property type="protein sequence ID" value="CAL0309274.1"/>
    <property type="molecule type" value="Genomic_DNA"/>
</dbReference>
<dbReference type="InterPro" id="IPR019775">
    <property type="entry name" value="WD40_repeat_CS"/>
</dbReference>
<evidence type="ECO:0000259" key="6">
    <source>
        <dbReference type="PROSITE" id="PS50897"/>
    </source>
</evidence>
<dbReference type="PROSITE" id="PS50897">
    <property type="entry name" value="CTLH"/>
    <property type="match status" value="1"/>
</dbReference>
<dbReference type="PROSITE" id="PS00678">
    <property type="entry name" value="WD_REPEATS_1"/>
    <property type="match status" value="2"/>
</dbReference>
<dbReference type="InterPro" id="IPR015943">
    <property type="entry name" value="WD40/YVTN_repeat-like_dom_sf"/>
</dbReference>
<keyword evidence="1 3" id="KW-0853">WD repeat</keyword>
<dbReference type="InterPro" id="IPR006595">
    <property type="entry name" value="CTLH_C"/>
</dbReference>
<dbReference type="SMART" id="SM00668">
    <property type="entry name" value="CTLH"/>
    <property type="match status" value="1"/>
</dbReference>
<reference evidence="7 8" key="1">
    <citation type="submission" date="2024-03" db="EMBL/GenBank/DDBJ databases">
        <authorList>
            <person name="Martinez-Hernandez J."/>
        </authorList>
    </citation>
    <scope>NUCLEOTIDE SEQUENCE [LARGE SCALE GENOMIC DNA]</scope>
</reference>